<dbReference type="Proteomes" id="UP000653275">
    <property type="component" value="Unassembled WGS sequence"/>
</dbReference>
<evidence type="ECO:0000313" key="1">
    <source>
        <dbReference type="EMBL" id="MBL5935445.1"/>
    </source>
</evidence>
<dbReference type="RefSeq" id="WP_202665947.1">
    <property type="nucleotide sequence ID" value="NZ_JAENMR010000006.1"/>
</dbReference>
<dbReference type="AlphaFoldDB" id="A0AAP2F2G2"/>
<name>A0AAP2F2G2_LELAM</name>
<proteinExistence type="predicted"/>
<evidence type="ECO:0000313" key="2">
    <source>
        <dbReference type="Proteomes" id="UP000653275"/>
    </source>
</evidence>
<evidence type="ECO:0008006" key="3">
    <source>
        <dbReference type="Google" id="ProtNLM"/>
    </source>
</evidence>
<protein>
    <recommendedName>
        <fullName evidence="3">Phage tail protein</fullName>
    </recommendedName>
</protein>
<organism evidence="1 2">
    <name type="scientific">Lelliottia amnigena</name>
    <name type="common">Enterobacter amnigenus</name>
    <dbReference type="NCBI Taxonomy" id="61646"/>
    <lineage>
        <taxon>Bacteria</taxon>
        <taxon>Pseudomonadati</taxon>
        <taxon>Pseudomonadota</taxon>
        <taxon>Gammaproteobacteria</taxon>
        <taxon>Enterobacterales</taxon>
        <taxon>Enterobacteriaceae</taxon>
        <taxon>Lelliottia</taxon>
    </lineage>
</organism>
<gene>
    <name evidence="1" type="ORF">I7V27_13455</name>
</gene>
<accession>A0AAP2F2G2</accession>
<reference evidence="1" key="1">
    <citation type="submission" date="2020-12" db="EMBL/GenBank/DDBJ databases">
        <title>Draft genome sequence of Enterobacter spp., Lelliottia spp. and Serratia spp. isolated from drinking water reservoirs and lakes.</title>
        <authorList>
            <person name="Reitter C."/>
            <person name="Neuhaus K."/>
            <person name="Huegler M."/>
        </authorList>
    </citation>
    <scope>NUCLEOTIDE SEQUENCE</scope>
    <source>
        <strain evidence="1">TZW15</strain>
    </source>
</reference>
<sequence length="230" mass="26244">MTSENKPLIDLGNISNLAVYLKATEKQMLQAYGRALGRTATWLKTRSARMAAEGVKVRKLDTLRKRMGYYRRKAAAGDPDALKFWFGLNAMPVSDLKGKIAGKRGKRHARRDKKTGRFIKRRKGSAAPVFSPDGMSLPDTAFEDGYVTKGATGKRTILVRGNKRTKNKRTGKLHKRWVREAAIDIQEPMERDVISDLIREMPAYFMKQYEHEIKYRVATNLRTDGRGRRI</sequence>
<dbReference type="EMBL" id="JAENMS010000006">
    <property type="protein sequence ID" value="MBL5935445.1"/>
    <property type="molecule type" value="Genomic_DNA"/>
</dbReference>
<comment type="caution">
    <text evidence="1">The sequence shown here is derived from an EMBL/GenBank/DDBJ whole genome shotgun (WGS) entry which is preliminary data.</text>
</comment>